<sequence length="177" mass="20165">MQSLIKLNFNCNFFALPKVTRAILKILSTFSALFINLYLLAPLQASSTDSYVQYSVGLIHQQIRIVILMNLDKTLKSQMQVSAQPINPQLQSTQSTSFGGQHSNAGETSQAPSIDRILYRVLAKPENKHLLQRIIAGTNNTEEEWLNVFMQIVTLYERGRNLFQFEQMFKMPLTVII</sequence>
<comment type="caution">
    <text evidence="2">The sequence shown here is derived from an EMBL/GenBank/DDBJ whole genome shotgun (WGS) entry which is preliminary data.</text>
</comment>
<dbReference type="Proteomes" id="UP000785679">
    <property type="component" value="Unassembled WGS sequence"/>
</dbReference>
<dbReference type="EMBL" id="RRYP01015786">
    <property type="protein sequence ID" value="TNV75349.1"/>
    <property type="molecule type" value="Genomic_DNA"/>
</dbReference>
<name>A0A8J8SYB0_HALGN</name>
<gene>
    <name evidence="2" type="ORF">FGO68_gene12037</name>
</gene>
<evidence type="ECO:0000256" key="1">
    <source>
        <dbReference type="SAM" id="MobiDB-lite"/>
    </source>
</evidence>
<accession>A0A8J8SYB0</accession>
<keyword evidence="3" id="KW-1185">Reference proteome</keyword>
<dbReference type="AlphaFoldDB" id="A0A8J8SYB0"/>
<evidence type="ECO:0000313" key="2">
    <source>
        <dbReference type="EMBL" id="TNV75349.1"/>
    </source>
</evidence>
<proteinExistence type="predicted"/>
<protein>
    <submittedName>
        <fullName evidence="2">Uncharacterized protein</fullName>
    </submittedName>
</protein>
<reference evidence="2" key="1">
    <citation type="submission" date="2019-06" db="EMBL/GenBank/DDBJ databases">
        <authorList>
            <person name="Zheng W."/>
        </authorList>
    </citation>
    <scope>NUCLEOTIDE SEQUENCE</scope>
    <source>
        <strain evidence="2">QDHG01</strain>
    </source>
</reference>
<feature type="region of interest" description="Disordered" evidence="1">
    <location>
        <begin position="90"/>
        <end position="110"/>
    </location>
</feature>
<organism evidence="2 3">
    <name type="scientific">Halteria grandinella</name>
    <dbReference type="NCBI Taxonomy" id="5974"/>
    <lineage>
        <taxon>Eukaryota</taxon>
        <taxon>Sar</taxon>
        <taxon>Alveolata</taxon>
        <taxon>Ciliophora</taxon>
        <taxon>Intramacronucleata</taxon>
        <taxon>Spirotrichea</taxon>
        <taxon>Stichotrichia</taxon>
        <taxon>Sporadotrichida</taxon>
        <taxon>Halteriidae</taxon>
        <taxon>Halteria</taxon>
    </lineage>
</organism>
<evidence type="ECO:0000313" key="3">
    <source>
        <dbReference type="Proteomes" id="UP000785679"/>
    </source>
</evidence>